<evidence type="ECO:0000313" key="3">
    <source>
        <dbReference type="EMBL" id="HEA19459.1"/>
    </source>
</evidence>
<dbReference type="SUPFAM" id="SSF52172">
    <property type="entry name" value="CheY-like"/>
    <property type="match status" value="1"/>
</dbReference>
<evidence type="ECO:0000256" key="1">
    <source>
        <dbReference type="PROSITE-ProRule" id="PRU00169"/>
    </source>
</evidence>
<organism evidence="3">
    <name type="scientific">Pricia antarctica</name>
    <dbReference type="NCBI Taxonomy" id="641691"/>
    <lineage>
        <taxon>Bacteria</taxon>
        <taxon>Pseudomonadati</taxon>
        <taxon>Bacteroidota</taxon>
        <taxon>Flavobacteriia</taxon>
        <taxon>Flavobacteriales</taxon>
        <taxon>Flavobacteriaceae</taxon>
        <taxon>Pricia</taxon>
    </lineage>
</organism>
<reference evidence="3" key="1">
    <citation type="journal article" date="2020" name="mSystems">
        <title>Genome- and Community-Level Interaction Insights into Carbon Utilization and Element Cycling Functions of Hydrothermarchaeota in Hydrothermal Sediment.</title>
        <authorList>
            <person name="Zhou Z."/>
            <person name="Liu Y."/>
            <person name="Xu W."/>
            <person name="Pan J."/>
            <person name="Luo Z.H."/>
            <person name="Li M."/>
        </authorList>
    </citation>
    <scope>NUCLEOTIDE SEQUENCE [LARGE SCALE GENOMIC DNA]</scope>
    <source>
        <strain evidence="3">HyVt-345</strain>
    </source>
</reference>
<dbReference type="AlphaFoldDB" id="A0A831VTF7"/>
<dbReference type="Pfam" id="PF00072">
    <property type="entry name" value="Response_reg"/>
    <property type="match status" value="1"/>
</dbReference>
<feature type="modified residue" description="4-aspartylphosphate" evidence="1">
    <location>
        <position position="68"/>
    </location>
</feature>
<dbReference type="EMBL" id="DRGL01000008">
    <property type="protein sequence ID" value="HEA19459.1"/>
    <property type="molecule type" value="Genomic_DNA"/>
</dbReference>
<sequence length="138" mass="15807">MTEQGIDSPLVIWIIDDDMVSLFATHYCIEQSNRNAKVQDFDTAETALHYYREKAAQNRELPDIIFLDLIMPGMNGWQFLEKLSEISGINKKSDVYVLSAFSNSKDRQQAEAHKAILGHYNKPLSRIDMERTLLAINS</sequence>
<dbReference type="CDD" id="cd00156">
    <property type="entry name" value="REC"/>
    <property type="match status" value="1"/>
</dbReference>
<dbReference type="InterPro" id="IPR011006">
    <property type="entry name" value="CheY-like_superfamily"/>
</dbReference>
<keyword evidence="1" id="KW-0597">Phosphoprotein</keyword>
<dbReference type="Proteomes" id="UP000886191">
    <property type="component" value="Unassembled WGS sequence"/>
</dbReference>
<comment type="caution">
    <text evidence="3">The sequence shown here is derived from an EMBL/GenBank/DDBJ whole genome shotgun (WGS) entry which is preliminary data.</text>
</comment>
<dbReference type="Gene3D" id="3.40.50.2300">
    <property type="match status" value="1"/>
</dbReference>
<evidence type="ECO:0000259" key="2">
    <source>
        <dbReference type="PROSITE" id="PS50110"/>
    </source>
</evidence>
<accession>A0A831VTF7</accession>
<dbReference type="SMART" id="SM00448">
    <property type="entry name" value="REC"/>
    <property type="match status" value="1"/>
</dbReference>
<feature type="domain" description="Response regulatory" evidence="2">
    <location>
        <begin position="11"/>
        <end position="137"/>
    </location>
</feature>
<proteinExistence type="predicted"/>
<dbReference type="InterPro" id="IPR052893">
    <property type="entry name" value="TCS_response_regulator"/>
</dbReference>
<protein>
    <submittedName>
        <fullName evidence="3">Response regulator</fullName>
    </submittedName>
</protein>
<dbReference type="PROSITE" id="PS50110">
    <property type="entry name" value="RESPONSE_REGULATORY"/>
    <property type="match status" value="1"/>
</dbReference>
<dbReference type="GO" id="GO:0000160">
    <property type="term" value="P:phosphorelay signal transduction system"/>
    <property type="evidence" value="ECO:0007669"/>
    <property type="project" value="InterPro"/>
</dbReference>
<dbReference type="InterPro" id="IPR001789">
    <property type="entry name" value="Sig_transdc_resp-reg_receiver"/>
</dbReference>
<name>A0A831VTF7_9FLAO</name>
<gene>
    <name evidence="3" type="ORF">ENH87_00885</name>
</gene>
<dbReference type="PANTHER" id="PTHR44520">
    <property type="entry name" value="RESPONSE REGULATOR RCP1-RELATED"/>
    <property type="match status" value="1"/>
</dbReference>
<dbReference type="PANTHER" id="PTHR44520:SF2">
    <property type="entry name" value="RESPONSE REGULATOR RCP1"/>
    <property type="match status" value="1"/>
</dbReference>